<dbReference type="GO" id="GO:0004519">
    <property type="term" value="F:endonuclease activity"/>
    <property type="evidence" value="ECO:0007669"/>
    <property type="project" value="UniProtKB-KW"/>
</dbReference>
<evidence type="ECO:0000313" key="3">
    <source>
        <dbReference type="Proteomes" id="UP000280296"/>
    </source>
</evidence>
<keyword evidence="2" id="KW-0255">Endonuclease</keyword>
<gene>
    <name evidence="2" type="ORF">TsocGM_02400</name>
</gene>
<sequence length="270" mass="28654">MLATPRRPVFVVSCILALIFGLPTLRAQGPTQIRVLSFNINHGEGTDSRVDLTRITEAIREAEPDVVALQEVDRGMARTGRLDQARLLAGRLGLEHAFGGNLEIFGGEFGNAVLSRFPIAGAENHTLPSSGGGEPRGALEVTIAPERGPSFRLISTQLDHRQDDRDRLAAADRLVALADAEGAPPAVLAGDLNAAPGSGPLDVLESRWTPTSQRPLPTVPADAPRAAVDQILVAPEGRWRVVEVSVVGEPSASDHRPVLAVLELLPESTP</sequence>
<accession>A0A432MPM5</accession>
<evidence type="ECO:0000259" key="1">
    <source>
        <dbReference type="Pfam" id="PF03372"/>
    </source>
</evidence>
<dbReference type="PANTHER" id="PTHR14859">
    <property type="entry name" value="CALCOFLUOR WHITE HYPERSENSITIVE PROTEIN PRECURSOR"/>
    <property type="match status" value="1"/>
</dbReference>
<dbReference type="InterPro" id="IPR005135">
    <property type="entry name" value="Endo/exonuclease/phosphatase"/>
</dbReference>
<dbReference type="AlphaFoldDB" id="A0A432MPM5"/>
<dbReference type="GO" id="GO:0016020">
    <property type="term" value="C:membrane"/>
    <property type="evidence" value="ECO:0007669"/>
    <property type="project" value="GOC"/>
</dbReference>
<dbReference type="InterPro" id="IPR036691">
    <property type="entry name" value="Endo/exonu/phosph_ase_sf"/>
</dbReference>
<dbReference type="Gene3D" id="3.60.10.10">
    <property type="entry name" value="Endonuclease/exonuclease/phosphatase"/>
    <property type="match status" value="1"/>
</dbReference>
<protein>
    <submittedName>
        <fullName evidence="2">Endonuclease</fullName>
    </submittedName>
</protein>
<dbReference type="OrthoDB" id="155529at2"/>
<dbReference type="SUPFAM" id="SSF56219">
    <property type="entry name" value="DNase I-like"/>
    <property type="match status" value="1"/>
</dbReference>
<keyword evidence="2" id="KW-0378">Hydrolase</keyword>
<organism evidence="2 3">
    <name type="scientific">Tautonia sociabilis</name>
    <dbReference type="NCBI Taxonomy" id="2080755"/>
    <lineage>
        <taxon>Bacteria</taxon>
        <taxon>Pseudomonadati</taxon>
        <taxon>Planctomycetota</taxon>
        <taxon>Planctomycetia</taxon>
        <taxon>Isosphaerales</taxon>
        <taxon>Isosphaeraceae</taxon>
        <taxon>Tautonia</taxon>
    </lineage>
</organism>
<proteinExistence type="predicted"/>
<dbReference type="EMBL" id="RYZH01000003">
    <property type="protein sequence ID" value="RUL89290.1"/>
    <property type="molecule type" value="Genomic_DNA"/>
</dbReference>
<reference evidence="2 3" key="2">
    <citation type="submission" date="2019-01" db="EMBL/GenBank/DDBJ databases">
        <title>Tautonia sociabilis, a novel thermotolerant planctomycete of Isosphaeraceae family, isolated from a 4000 m deep subterranean habitat.</title>
        <authorList>
            <person name="Kovaleva O.L."/>
            <person name="Elcheninov A.G."/>
            <person name="Van Heerden E."/>
            <person name="Toshchakov S.V."/>
            <person name="Novikov A."/>
            <person name="Bonch-Osmolovskaya E.A."/>
            <person name="Kublanov I.V."/>
        </authorList>
    </citation>
    <scope>NUCLEOTIDE SEQUENCE [LARGE SCALE GENOMIC DNA]</scope>
    <source>
        <strain evidence="2 3">GM2012</strain>
    </source>
</reference>
<reference evidence="2 3" key="1">
    <citation type="submission" date="2018-12" db="EMBL/GenBank/DDBJ databases">
        <authorList>
            <person name="Toschakov S.V."/>
        </authorList>
    </citation>
    <scope>NUCLEOTIDE SEQUENCE [LARGE SCALE GENOMIC DNA]</scope>
    <source>
        <strain evidence="2 3">GM2012</strain>
    </source>
</reference>
<name>A0A432MPM5_9BACT</name>
<evidence type="ECO:0000313" key="2">
    <source>
        <dbReference type="EMBL" id="RUL89290.1"/>
    </source>
</evidence>
<keyword evidence="3" id="KW-1185">Reference proteome</keyword>
<dbReference type="GO" id="GO:0006506">
    <property type="term" value="P:GPI anchor biosynthetic process"/>
    <property type="evidence" value="ECO:0007669"/>
    <property type="project" value="TreeGrafter"/>
</dbReference>
<dbReference type="PANTHER" id="PTHR14859:SF15">
    <property type="entry name" value="ENDONUCLEASE_EXONUCLEASE_PHOSPHATASE DOMAIN-CONTAINING PROTEIN"/>
    <property type="match status" value="1"/>
</dbReference>
<dbReference type="RefSeq" id="WP_126723726.1">
    <property type="nucleotide sequence ID" value="NZ_RYZH01000003.1"/>
</dbReference>
<feature type="domain" description="Endonuclease/exonuclease/phosphatase" evidence="1">
    <location>
        <begin position="36"/>
        <end position="255"/>
    </location>
</feature>
<dbReference type="InterPro" id="IPR051916">
    <property type="entry name" value="GPI-anchor_lipid_remodeler"/>
</dbReference>
<keyword evidence="2" id="KW-0540">Nuclease</keyword>
<dbReference type="Pfam" id="PF03372">
    <property type="entry name" value="Exo_endo_phos"/>
    <property type="match status" value="1"/>
</dbReference>
<comment type="caution">
    <text evidence="2">The sequence shown here is derived from an EMBL/GenBank/DDBJ whole genome shotgun (WGS) entry which is preliminary data.</text>
</comment>
<dbReference type="Proteomes" id="UP000280296">
    <property type="component" value="Unassembled WGS sequence"/>
</dbReference>